<proteinExistence type="predicted"/>
<evidence type="ECO:0000313" key="2">
    <source>
        <dbReference type="EMBL" id="CAA9350486.1"/>
    </source>
</evidence>
<evidence type="ECO:0000259" key="1">
    <source>
        <dbReference type="SMART" id="SM00849"/>
    </source>
</evidence>
<dbReference type="SMART" id="SM00849">
    <property type="entry name" value="Lactamase_B"/>
    <property type="match status" value="1"/>
</dbReference>
<name>A0A6J4M523_9ACTN</name>
<dbReference type="Pfam" id="PF12706">
    <property type="entry name" value="Lactamase_B_2"/>
    <property type="match status" value="1"/>
</dbReference>
<dbReference type="SUPFAM" id="SSF56281">
    <property type="entry name" value="Metallo-hydrolase/oxidoreductase"/>
    <property type="match status" value="1"/>
</dbReference>
<dbReference type="PANTHER" id="PTHR43546:SF7">
    <property type="entry name" value="METALLO-BETA-LACTAMASE DOMAIN-CONTAINING PROTEIN"/>
    <property type="match status" value="1"/>
</dbReference>
<gene>
    <name evidence="2" type="ORF">AVDCRST_MAG16-2335</name>
</gene>
<sequence>MTGTLTFIGTATTLIEYGGFTLLTDPNFLHKGQRAYLGKGLFSARRTDPAMEIEDLPPLDAVVLSHLHEDHFDRVARDRLPKGTPVITTAAGARTLRSWGFSAAVSLQTWQSTELRSAAGDVLRIHAAPGRHARGPLQALLPPVNGHVLEFAPAGDAPLSVYITGDTMVVDDLREVPVRHPDLDLGLWHLGGTRIPGVLGLGVLVTMDGRQGADLLEIVRPRTTVPIHYDDYGVFTSPLSDFLAEVERRGLTGVRPLARGGTLSLPPS</sequence>
<feature type="domain" description="Metallo-beta-lactamase" evidence="1">
    <location>
        <begin position="9"/>
        <end position="203"/>
    </location>
</feature>
<dbReference type="EMBL" id="CADCUE010000217">
    <property type="protein sequence ID" value="CAA9350486.1"/>
    <property type="molecule type" value="Genomic_DNA"/>
</dbReference>
<protein>
    <recommendedName>
        <fullName evidence="1">Metallo-beta-lactamase domain-containing protein</fullName>
    </recommendedName>
</protein>
<accession>A0A6J4M523</accession>
<dbReference type="Gene3D" id="3.60.15.10">
    <property type="entry name" value="Ribonuclease Z/Hydroxyacylglutathione hydrolase-like"/>
    <property type="match status" value="1"/>
</dbReference>
<reference evidence="2" key="1">
    <citation type="submission" date="2020-02" db="EMBL/GenBank/DDBJ databases">
        <authorList>
            <person name="Meier V. D."/>
        </authorList>
    </citation>
    <scope>NUCLEOTIDE SEQUENCE</scope>
    <source>
        <strain evidence="2">AVDCRST_MAG16</strain>
    </source>
</reference>
<organism evidence="2">
    <name type="scientific">uncultured Frankineae bacterium</name>
    <dbReference type="NCBI Taxonomy" id="437475"/>
    <lineage>
        <taxon>Bacteria</taxon>
        <taxon>Bacillati</taxon>
        <taxon>Actinomycetota</taxon>
        <taxon>Actinomycetes</taxon>
        <taxon>Frankiales</taxon>
        <taxon>environmental samples</taxon>
    </lineage>
</organism>
<dbReference type="PANTHER" id="PTHR43546">
    <property type="entry name" value="UPF0173 METAL-DEPENDENT HYDROLASE MJ1163-RELATED"/>
    <property type="match status" value="1"/>
</dbReference>
<dbReference type="AlphaFoldDB" id="A0A6J4M523"/>
<dbReference type="InterPro" id="IPR001279">
    <property type="entry name" value="Metallo-B-lactamas"/>
</dbReference>
<dbReference type="InterPro" id="IPR050114">
    <property type="entry name" value="UPF0173_UPF0282_UlaG_hydrolase"/>
</dbReference>
<dbReference type="InterPro" id="IPR036866">
    <property type="entry name" value="RibonucZ/Hydroxyglut_hydro"/>
</dbReference>